<dbReference type="Proteomes" id="UP001180020">
    <property type="component" value="Unassembled WGS sequence"/>
</dbReference>
<evidence type="ECO:0000256" key="1">
    <source>
        <dbReference type="ARBA" id="ARBA00022737"/>
    </source>
</evidence>
<reference evidence="5" key="1">
    <citation type="journal article" date="2023" name="Nat. Commun.">
        <title>Diploid and tetraploid genomes of Acorus and the evolution of monocots.</title>
        <authorList>
            <person name="Ma L."/>
            <person name="Liu K.W."/>
            <person name="Li Z."/>
            <person name="Hsiao Y.Y."/>
            <person name="Qi Y."/>
            <person name="Fu T."/>
            <person name="Tang G.D."/>
            <person name="Zhang D."/>
            <person name="Sun W.H."/>
            <person name="Liu D.K."/>
            <person name="Li Y."/>
            <person name="Chen G.Z."/>
            <person name="Liu X.D."/>
            <person name="Liao X.Y."/>
            <person name="Jiang Y.T."/>
            <person name="Yu X."/>
            <person name="Hao Y."/>
            <person name="Huang J."/>
            <person name="Zhao X.W."/>
            <person name="Ke S."/>
            <person name="Chen Y.Y."/>
            <person name="Wu W.L."/>
            <person name="Hsu J.L."/>
            <person name="Lin Y.F."/>
            <person name="Huang M.D."/>
            <person name="Li C.Y."/>
            <person name="Huang L."/>
            <person name="Wang Z.W."/>
            <person name="Zhao X."/>
            <person name="Zhong W.Y."/>
            <person name="Peng D.H."/>
            <person name="Ahmad S."/>
            <person name="Lan S."/>
            <person name="Zhang J.S."/>
            <person name="Tsai W.C."/>
            <person name="Van de Peer Y."/>
            <person name="Liu Z.J."/>
        </authorList>
    </citation>
    <scope>NUCLEOTIDE SEQUENCE</scope>
    <source>
        <strain evidence="5">CP</strain>
    </source>
</reference>
<dbReference type="InterPro" id="IPR036612">
    <property type="entry name" value="KH_dom_type_1_sf"/>
</dbReference>
<keyword evidence="2" id="KW-0694">RNA-binding</keyword>
<feature type="region of interest" description="Disordered" evidence="3">
    <location>
        <begin position="24"/>
        <end position="103"/>
    </location>
</feature>
<comment type="caution">
    <text evidence="5">The sequence shown here is derived from an EMBL/GenBank/DDBJ whole genome shotgun (WGS) entry which is preliminary data.</text>
</comment>
<feature type="compositionally biased region" description="Basic and acidic residues" evidence="3">
    <location>
        <begin position="69"/>
        <end position="87"/>
    </location>
</feature>
<dbReference type="InterPro" id="IPR004087">
    <property type="entry name" value="KH_dom"/>
</dbReference>
<proteinExistence type="predicted"/>
<dbReference type="EMBL" id="JAUJYO010000010">
    <property type="protein sequence ID" value="KAK1306144.1"/>
    <property type="molecule type" value="Genomic_DNA"/>
</dbReference>
<dbReference type="Pfam" id="PF00013">
    <property type="entry name" value="KH_1"/>
    <property type="match status" value="3"/>
</dbReference>
<protein>
    <submittedName>
        <fullName evidence="5">KH domain-containing protein</fullName>
    </submittedName>
</protein>
<accession>A0AAV9DZ34</accession>
<dbReference type="InterPro" id="IPR004088">
    <property type="entry name" value="KH_dom_type_1"/>
</dbReference>
<evidence type="ECO:0000259" key="4">
    <source>
        <dbReference type="SMART" id="SM00322"/>
    </source>
</evidence>
<feature type="domain" description="K Homology" evidence="4">
    <location>
        <begin position="335"/>
        <end position="401"/>
    </location>
</feature>
<reference evidence="5" key="2">
    <citation type="submission" date="2023-06" db="EMBL/GenBank/DDBJ databases">
        <authorList>
            <person name="Ma L."/>
            <person name="Liu K.-W."/>
            <person name="Li Z."/>
            <person name="Hsiao Y.-Y."/>
            <person name="Qi Y."/>
            <person name="Fu T."/>
            <person name="Tang G."/>
            <person name="Zhang D."/>
            <person name="Sun W.-H."/>
            <person name="Liu D.-K."/>
            <person name="Li Y."/>
            <person name="Chen G.-Z."/>
            <person name="Liu X.-D."/>
            <person name="Liao X.-Y."/>
            <person name="Jiang Y.-T."/>
            <person name="Yu X."/>
            <person name="Hao Y."/>
            <person name="Huang J."/>
            <person name="Zhao X.-W."/>
            <person name="Ke S."/>
            <person name="Chen Y.-Y."/>
            <person name="Wu W.-L."/>
            <person name="Hsu J.-L."/>
            <person name="Lin Y.-F."/>
            <person name="Huang M.-D."/>
            <person name="Li C.-Y."/>
            <person name="Huang L."/>
            <person name="Wang Z.-W."/>
            <person name="Zhao X."/>
            <person name="Zhong W.-Y."/>
            <person name="Peng D.-H."/>
            <person name="Ahmad S."/>
            <person name="Lan S."/>
            <person name="Zhang J.-S."/>
            <person name="Tsai W.-C."/>
            <person name="Van De Peer Y."/>
            <person name="Liu Z.-J."/>
        </authorList>
    </citation>
    <scope>NUCLEOTIDE SEQUENCE</scope>
    <source>
        <strain evidence="5">CP</strain>
        <tissue evidence="5">Leaves</tissue>
    </source>
</reference>
<keyword evidence="1" id="KW-0677">Repeat</keyword>
<sequence length="402" mass="42954">MTLSGLIRHFTINVRAQPSNRAISIITSPDSGHPPPQPLKLPPSATAAMSATLSEADPPTTFFPSSLSHEADDEKPRSGQKRGRDPASSDDGDENEPKRRAETVPEEVIFRIVVPPTQIGRVIGAGGGQIQRIREETRAAIKIADAVTSRLHSVSKDGILGWEAEVTTNAYDSSPLPHEERVIIINSRVEDNVVSDAENALHYIASIILEGDDMPGGTKYGTGHLATNTIRILIAGSQAGCLIGKSGQKIEQIRNSSGATITVMPQDQLPSCASAHKSDRLVQVSGDILNVLEALKRIGDVLRDNPPKKVISIRPNDGFTAPISAPSHLTVPSADHVTSEMFVLEKLVGGLIGRGGHNISKIRSESGATIKVAGSKGSGQQRQIYFSGSSEQRAYLYNAVFH</sequence>
<organism evidence="5 6">
    <name type="scientific">Acorus calamus</name>
    <name type="common">Sweet flag</name>
    <dbReference type="NCBI Taxonomy" id="4465"/>
    <lineage>
        <taxon>Eukaryota</taxon>
        <taxon>Viridiplantae</taxon>
        <taxon>Streptophyta</taxon>
        <taxon>Embryophyta</taxon>
        <taxon>Tracheophyta</taxon>
        <taxon>Spermatophyta</taxon>
        <taxon>Magnoliopsida</taxon>
        <taxon>Liliopsida</taxon>
        <taxon>Acoraceae</taxon>
        <taxon>Acorus</taxon>
    </lineage>
</organism>
<name>A0AAV9DZ34_ACOCL</name>
<feature type="domain" description="K Homology" evidence="4">
    <location>
        <begin position="106"/>
        <end position="209"/>
    </location>
</feature>
<keyword evidence="6" id="KW-1185">Reference proteome</keyword>
<evidence type="ECO:0000313" key="5">
    <source>
        <dbReference type="EMBL" id="KAK1306144.1"/>
    </source>
</evidence>
<dbReference type="CDD" id="cd22460">
    <property type="entry name" value="KH-I_PEPPER_rpt2_like"/>
    <property type="match status" value="1"/>
</dbReference>
<evidence type="ECO:0000313" key="6">
    <source>
        <dbReference type="Proteomes" id="UP001180020"/>
    </source>
</evidence>
<dbReference type="PROSITE" id="PS50084">
    <property type="entry name" value="KH_TYPE_1"/>
    <property type="match status" value="3"/>
</dbReference>
<dbReference type="AlphaFoldDB" id="A0AAV9DZ34"/>
<dbReference type="SMART" id="SM00322">
    <property type="entry name" value="KH"/>
    <property type="match status" value="3"/>
</dbReference>
<dbReference type="SUPFAM" id="SSF54791">
    <property type="entry name" value="Eukaryotic type KH-domain (KH-domain type I)"/>
    <property type="match status" value="3"/>
</dbReference>
<evidence type="ECO:0000256" key="2">
    <source>
        <dbReference type="PROSITE-ProRule" id="PRU00117"/>
    </source>
</evidence>
<dbReference type="Gene3D" id="3.30.1370.10">
    <property type="entry name" value="K Homology domain, type 1"/>
    <property type="match status" value="3"/>
</dbReference>
<evidence type="ECO:0000256" key="3">
    <source>
        <dbReference type="SAM" id="MobiDB-lite"/>
    </source>
</evidence>
<feature type="domain" description="K Homology" evidence="4">
    <location>
        <begin position="226"/>
        <end position="303"/>
    </location>
</feature>
<dbReference type="GO" id="GO:0003723">
    <property type="term" value="F:RNA binding"/>
    <property type="evidence" value="ECO:0007669"/>
    <property type="project" value="UniProtKB-UniRule"/>
</dbReference>
<feature type="compositionally biased region" description="Pro residues" evidence="3">
    <location>
        <begin position="32"/>
        <end position="41"/>
    </location>
</feature>
<gene>
    <name evidence="5" type="ORF">QJS10_CPA10g00946</name>
</gene>
<dbReference type="PANTHER" id="PTHR10288">
    <property type="entry name" value="KH DOMAIN CONTAINING RNA BINDING PROTEIN"/>
    <property type="match status" value="1"/>
</dbReference>